<accession>A0A444YPK9</accession>
<comment type="caution">
    <text evidence="2">The sequence shown here is derived from an EMBL/GenBank/DDBJ whole genome shotgun (WGS) entry which is preliminary data.</text>
</comment>
<evidence type="ECO:0000256" key="1">
    <source>
        <dbReference type="SAM" id="MobiDB-lite"/>
    </source>
</evidence>
<dbReference type="Gene3D" id="3.60.10.10">
    <property type="entry name" value="Endonuclease/exonuclease/phosphatase"/>
    <property type="match status" value="1"/>
</dbReference>
<evidence type="ECO:0000313" key="3">
    <source>
        <dbReference type="Proteomes" id="UP000289738"/>
    </source>
</evidence>
<keyword evidence="3" id="KW-1185">Reference proteome</keyword>
<sequence>MGGDKQDKKEKNELGKRVQGENDPDQRHLWWNYKEQTKTVSNYLQAGQQIYHSNDGVLYIVELANEEDEKEEVAKQTESIAEMWETELASHINNSLKLKRRRDDEIPMMIEGAENEEEEQRRKQWRNITATTTNVGEVQLYIGDFNDVLSQKEKVSMHPKPQAHVREFKNFVDANFLIDLDLKGSKFTWFSNPRNGWSRILEFKKHSNLRRIGQIIKSAKKLLKRDGIGGETDSEGAGVGLRIKNCKEELKKWSRSTFKRVDREIQSKKEELRYQVAKLEGLSENPSTSTDN</sequence>
<protein>
    <submittedName>
        <fullName evidence="2">Uncharacterized protein</fullName>
    </submittedName>
</protein>
<dbReference type="EMBL" id="SDMP01000016">
    <property type="protein sequence ID" value="RYR03890.1"/>
    <property type="molecule type" value="Genomic_DNA"/>
</dbReference>
<feature type="region of interest" description="Disordered" evidence="1">
    <location>
        <begin position="1"/>
        <end position="25"/>
    </location>
</feature>
<dbReference type="InterPro" id="IPR036691">
    <property type="entry name" value="Endo/exonu/phosph_ase_sf"/>
</dbReference>
<dbReference type="AlphaFoldDB" id="A0A444YPK9"/>
<name>A0A444YPK9_ARAHY</name>
<reference evidence="2 3" key="1">
    <citation type="submission" date="2019-01" db="EMBL/GenBank/DDBJ databases">
        <title>Sequencing of cultivated peanut Arachis hypogaea provides insights into genome evolution and oil improvement.</title>
        <authorList>
            <person name="Chen X."/>
        </authorList>
    </citation>
    <scope>NUCLEOTIDE SEQUENCE [LARGE SCALE GENOMIC DNA]</scope>
    <source>
        <strain evidence="3">cv. Fuhuasheng</strain>
        <tissue evidence="2">Leaves</tissue>
    </source>
</reference>
<dbReference type="Proteomes" id="UP000289738">
    <property type="component" value="Chromosome B06"/>
</dbReference>
<gene>
    <name evidence="2" type="ORF">Ahy_B06g083292</name>
</gene>
<evidence type="ECO:0000313" key="2">
    <source>
        <dbReference type="EMBL" id="RYR03890.1"/>
    </source>
</evidence>
<proteinExistence type="predicted"/>
<organism evidence="2 3">
    <name type="scientific">Arachis hypogaea</name>
    <name type="common">Peanut</name>
    <dbReference type="NCBI Taxonomy" id="3818"/>
    <lineage>
        <taxon>Eukaryota</taxon>
        <taxon>Viridiplantae</taxon>
        <taxon>Streptophyta</taxon>
        <taxon>Embryophyta</taxon>
        <taxon>Tracheophyta</taxon>
        <taxon>Spermatophyta</taxon>
        <taxon>Magnoliopsida</taxon>
        <taxon>eudicotyledons</taxon>
        <taxon>Gunneridae</taxon>
        <taxon>Pentapetalae</taxon>
        <taxon>rosids</taxon>
        <taxon>fabids</taxon>
        <taxon>Fabales</taxon>
        <taxon>Fabaceae</taxon>
        <taxon>Papilionoideae</taxon>
        <taxon>50 kb inversion clade</taxon>
        <taxon>dalbergioids sensu lato</taxon>
        <taxon>Dalbergieae</taxon>
        <taxon>Pterocarpus clade</taxon>
        <taxon>Arachis</taxon>
    </lineage>
</organism>